<sequence length="115" mass="12134">MTDPKTRASATTTCGASGSPLLVLVTSSGDEMGRCCLDVATAPMTRQRGHHADSEARDHQKPGSDAHTEGSDTSKPQHDDQTCGSCDADQLASPATWPRVTLDSAVRWVRVPVMG</sequence>
<evidence type="ECO:0000313" key="2">
    <source>
        <dbReference type="EMBL" id="QGG94163.1"/>
    </source>
</evidence>
<dbReference type="KEGG" id="atq:GH723_03080"/>
<name>A0A5Q2RES3_9ACTN</name>
<feature type="region of interest" description="Disordered" evidence="1">
    <location>
        <begin position="45"/>
        <end position="98"/>
    </location>
</feature>
<proteinExistence type="predicted"/>
<accession>A0A5Q2RES3</accession>
<feature type="compositionally biased region" description="Basic and acidic residues" evidence="1">
    <location>
        <begin position="50"/>
        <end position="81"/>
    </location>
</feature>
<dbReference type="EMBL" id="CP045851">
    <property type="protein sequence ID" value="QGG94163.1"/>
    <property type="molecule type" value="Genomic_DNA"/>
</dbReference>
<protein>
    <submittedName>
        <fullName evidence="2">Uncharacterized protein</fullName>
    </submittedName>
</protein>
<dbReference type="RefSeq" id="WP_153758269.1">
    <property type="nucleotide sequence ID" value="NZ_CP045851.1"/>
</dbReference>
<evidence type="ECO:0000313" key="3">
    <source>
        <dbReference type="Proteomes" id="UP000334019"/>
    </source>
</evidence>
<evidence type="ECO:0000256" key="1">
    <source>
        <dbReference type="SAM" id="MobiDB-lite"/>
    </source>
</evidence>
<gene>
    <name evidence="2" type="ORF">GH723_03080</name>
</gene>
<reference evidence="2 3" key="1">
    <citation type="submission" date="2019-11" db="EMBL/GenBank/DDBJ databases">
        <authorList>
            <person name="He Y."/>
        </authorList>
    </citation>
    <scope>NUCLEOTIDE SEQUENCE [LARGE SCALE GENOMIC DNA]</scope>
    <source>
        <strain evidence="2 3">SCSIO 58843</strain>
    </source>
</reference>
<keyword evidence="3" id="KW-1185">Reference proteome</keyword>
<dbReference type="AlphaFoldDB" id="A0A5Q2RES3"/>
<organism evidence="2 3">
    <name type="scientific">Actinomarinicola tropica</name>
    <dbReference type="NCBI Taxonomy" id="2789776"/>
    <lineage>
        <taxon>Bacteria</taxon>
        <taxon>Bacillati</taxon>
        <taxon>Actinomycetota</taxon>
        <taxon>Acidimicrobiia</taxon>
        <taxon>Acidimicrobiales</taxon>
        <taxon>Iamiaceae</taxon>
        <taxon>Actinomarinicola</taxon>
    </lineage>
</organism>
<dbReference type="Proteomes" id="UP000334019">
    <property type="component" value="Chromosome"/>
</dbReference>